<dbReference type="InterPro" id="IPR013103">
    <property type="entry name" value="RVT_2"/>
</dbReference>
<evidence type="ECO:0000259" key="2">
    <source>
        <dbReference type="Pfam" id="PF07727"/>
    </source>
</evidence>
<feature type="compositionally biased region" description="Acidic residues" evidence="1">
    <location>
        <begin position="29"/>
        <end position="50"/>
    </location>
</feature>
<dbReference type="EMBL" id="JAACJJ010000029">
    <property type="protein sequence ID" value="KAF5319530.1"/>
    <property type="molecule type" value="Genomic_DNA"/>
</dbReference>
<organism evidence="3 4">
    <name type="scientific">Psilocybe cf. subviscida</name>
    <dbReference type="NCBI Taxonomy" id="2480587"/>
    <lineage>
        <taxon>Eukaryota</taxon>
        <taxon>Fungi</taxon>
        <taxon>Dikarya</taxon>
        <taxon>Basidiomycota</taxon>
        <taxon>Agaricomycotina</taxon>
        <taxon>Agaricomycetes</taxon>
        <taxon>Agaricomycetidae</taxon>
        <taxon>Agaricales</taxon>
        <taxon>Agaricineae</taxon>
        <taxon>Strophariaceae</taxon>
        <taxon>Psilocybe</taxon>
    </lineage>
</organism>
<evidence type="ECO:0000313" key="4">
    <source>
        <dbReference type="Proteomes" id="UP000567179"/>
    </source>
</evidence>
<dbReference type="AlphaFoldDB" id="A0A8H5BAB0"/>
<dbReference type="Proteomes" id="UP000567179">
    <property type="component" value="Unassembled WGS sequence"/>
</dbReference>
<name>A0A8H5BAB0_9AGAR</name>
<dbReference type="Pfam" id="PF07727">
    <property type="entry name" value="RVT_2"/>
    <property type="match status" value="1"/>
</dbReference>
<accession>A0A8H5BAB0</accession>
<reference evidence="3 4" key="1">
    <citation type="journal article" date="2020" name="ISME J.">
        <title>Uncovering the hidden diversity of litter-decomposition mechanisms in mushroom-forming fungi.</title>
        <authorList>
            <person name="Floudas D."/>
            <person name="Bentzer J."/>
            <person name="Ahren D."/>
            <person name="Johansson T."/>
            <person name="Persson P."/>
            <person name="Tunlid A."/>
        </authorList>
    </citation>
    <scope>NUCLEOTIDE SEQUENCE [LARGE SCALE GENOMIC DNA]</scope>
    <source>
        <strain evidence="3 4">CBS 101986</strain>
    </source>
</reference>
<evidence type="ECO:0000256" key="1">
    <source>
        <dbReference type="SAM" id="MobiDB-lite"/>
    </source>
</evidence>
<sequence>METATGRIFRSRDVVFKEGVAHRTRTEEELADVSEDEVDGEEGEEGDDSEGSGGAKQESVPTVAKDEDRAYGLARSHTTLNATDDPHPTSTDEKSLVVVLERALYGTVDGARNWSIALGTEMKDLGYYESRADQSVRTRVRDGEHTITATYSDDVTGATTTREGYKIAMAELGRKFKVKDMGELKFVIGMGVDRNWATGVAKSHPLFVLIVHEPYVQPPQSSLDFPD</sequence>
<feature type="domain" description="Reverse transcriptase Ty1/copia-type" evidence="2">
    <location>
        <begin position="90"/>
        <end position="194"/>
    </location>
</feature>
<feature type="compositionally biased region" description="Basic and acidic residues" evidence="1">
    <location>
        <begin position="18"/>
        <end position="28"/>
    </location>
</feature>
<gene>
    <name evidence="3" type="ORF">D9619_008338</name>
</gene>
<dbReference type="OrthoDB" id="3021328at2759"/>
<feature type="region of interest" description="Disordered" evidence="1">
    <location>
        <begin position="18"/>
        <end position="64"/>
    </location>
</feature>
<protein>
    <recommendedName>
        <fullName evidence="2">Reverse transcriptase Ty1/copia-type domain-containing protein</fullName>
    </recommendedName>
</protein>
<keyword evidence="4" id="KW-1185">Reference proteome</keyword>
<comment type="caution">
    <text evidence="3">The sequence shown here is derived from an EMBL/GenBank/DDBJ whole genome shotgun (WGS) entry which is preliminary data.</text>
</comment>
<proteinExistence type="predicted"/>
<evidence type="ECO:0000313" key="3">
    <source>
        <dbReference type="EMBL" id="KAF5319530.1"/>
    </source>
</evidence>